<organism evidence="1 2">
    <name type="scientific">Streptomyces milbemycinicus</name>
    <dbReference type="NCBI Taxonomy" id="476552"/>
    <lineage>
        <taxon>Bacteria</taxon>
        <taxon>Bacillati</taxon>
        <taxon>Actinomycetota</taxon>
        <taxon>Actinomycetes</taxon>
        <taxon>Kitasatosporales</taxon>
        <taxon>Streptomycetaceae</taxon>
        <taxon>Streptomyces</taxon>
    </lineage>
</organism>
<dbReference type="RefSeq" id="WP_404746181.1">
    <property type="nucleotide sequence ID" value="NZ_JBJDQH010000004.1"/>
</dbReference>
<evidence type="ECO:0000313" key="1">
    <source>
        <dbReference type="EMBL" id="MFK4265608.1"/>
    </source>
</evidence>
<dbReference type="SUPFAM" id="SSF53850">
    <property type="entry name" value="Periplasmic binding protein-like II"/>
    <property type="match status" value="1"/>
</dbReference>
<evidence type="ECO:0000313" key="2">
    <source>
        <dbReference type="Proteomes" id="UP001620295"/>
    </source>
</evidence>
<keyword evidence="2" id="KW-1185">Reference proteome</keyword>
<name>A0ABW8LI69_9ACTN</name>
<dbReference type="EMBL" id="JBJDQH010000004">
    <property type="protein sequence ID" value="MFK4265608.1"/>
    <property type="molecule type" value="Genomic_DNA"/>
</dbReference>
<dbReference type="PROSITE" id="PS51257">
    <property type="entry name" value="PROKAR_LIPOPROTEIN"/>
    <property type="match status" value="1"/>
</dbReference>
<protein>
    <submittedName>
        <fullName evidence="1">ABC transporter substrate-binding protein</fullName>
    </submittedName>
</protein>
<dbReference type="InterPro" id="IPR050490">
    <property type="entry name" value="Bact_solute-bd_prot1"/>
</dbReference>
<dbReference type="Gene3D" id="3.40.190.10">
    <property type="entry name" value="Periplasmic binding protein-like II"/>
    <property type="match status" value="1"/>
</dbReference>
<comment type="caution">
    <text evidence="1">The sequence shown here is derived from an EMBL/GenBank/DDBJ whole genome shotgun (WGS) entry which is preliminary data.</text>
</comment>
<dbReference type="InterPro" id="IPR006059">
    <property type="entry name" value="SBP"/>
</dbReference>
<sequence length="444" mass="48902">MNSKRVRVATCAAVVLSVVLTGCGGGDGGTTGKAEGPVTIEYWNWLEAKNVDPVVAKFNATHKDIKLKFVKQADNPGTQQNLRNAVAAQKHVPCLVQNFGEAPSLASEGLAQDVTEELTPYLKKGLFAESALPSARAVDKYYAVPGGATPPFMMINRKVYDKYGVETPKTWDDVIAAGKEFKKHGIYVMNLAGEDPSTLIELVQQAGGSWYKIDGDKWKIDFLSPESLKAADVIQQLVDNDLVAHQTYTDRPALINYFDSGKMVSLPTSTWQLQNYEREYKKSLGDWEPVDRPQFKDATEFVTPMHSPTSGVIVPKGCDHVKEAVEAAVWLNTSKDSTDASYQKDTKQYTWPGAIPDPSPWVDSAVPEKLFGPRKSEARGVILKSVKAGRDNWVAGPNYTGMFAELQDQWAKVTAKKTTMKAALEHMQTWTVADLKRKNINVDG</sequence>
<proteinExistence type="predicted"/>
<dbReference type="Pfam" id="PF01547">
    <property type="entry name" value="SBP_bac_1"/>
    <property type="match status" value="1"/>
</dbReference>
<dbReference type="PANTHER" id="PTHR43649">
    <property type="entry name" value="ARABINOSE-BINDING PROTEIN-RELATED"/>
    <property type="match status" value="1"/>
</dbReference>
<reference evidence="1 2" key="1">
    <citation type="submission" date="2024-11" db="EMBL/GenBank/DDBJ databases">
        <title>The Natural Products Discovery Center: Release of the First 8490 Sequenced Strains for Exploring Actinobacteria Biosynthetic Diversity.</title>
        <authorList>
            <person name="Kalkreuter E."/>
            <person name="Kautsar S.A."/>
            <person name="Yang D."/>
            <person name="Bader C.D."/>
            <person name="Teijaro C.N."/>
            <person name="Fluegel L."/>
            <person name="Davis C.M."/>
            <person name="Simpson J.R."/>
            <person name="Lauterbach L."/>
            <person name="Steele A.D."/>
            <person name="Gui C."/>
            <person name="Meng S."/>
            <person name="Li G."/>
            <person name="Viehrig K."/>
            <person name="Ye F."/>
            <person name="Su P."/>
            <person name="Kiefer A.F."/>
            <person name="Nichols A."/>
            <person name="Cepeda A.J."/>
            <person name="Yan W."/>
            <person name="Fan B."/>
            <person name="Jiang Y."/>
            <person name="Adhikari A."/>
            <person name="Zheng C.-J."/>
            <person name="Schuster L."/>
            <person name="Cowan T.M."/>
            <person name="Smanski M.J."/>
            <person name="Chevrette M.G."/>
            <person name="De Carvalho L.P.S."/>
            <person name="Shen B."/>
        </authorList>
    </citation>
    <scope>NUCLEOTIDE SEQUENCE [LARGE SCALE GENOMIC DNA]</scope>
    <source>
        <strain evidence="1 2">NPDC020863</strain>
    </source>
</reference>
<dbReference type="Proteomes" id="UP001620295">
    <property type="component" value="Unassembled WGS sequence"/>
</dbReference>
<gene>
    <name evidence="1" type="ORF">ACI2L5_11780</name>
</gene>
<dbReference type="PANTHER" id="PTHR43649:SF12">
    <property type="entry name" value="DIACETYLCHITOBIOSE BINDING PROTEIN DASA"/>
    <property type="match status" value="1"/>
</dbReference>
<accession>A0ABW8LI69</accession>